<accession>A0ABU0J1V6</accession>
<dbReference type="InterPro" id="IPR029063">
    <property type="entry name" value="SAM-dependent_MTases_sf"/>
</dbReference>
<sequence length="272" mass="29634">MDAAPNRVNLPAWNERAAIHLRDATGFYDIDGFRAGADSLMPIEAAEIGDVAGLRVAHLQCHIGLDTLSLARRGAEAFGLDFSPVAIAGARRLAEETGIAATFVEADVYEARQALPGPFDLVYVTWGAINWLPDIRRWAAVVGSLLKPGGRLYLAETHPFAFALEEEDGRRVVAYPWRSPPDRPLVFEAATTYTGDPTPLASTRHHEWLHPLSAILGGLAQASLTLTFLNEHETLPYRLFPSMVEVGRQTYRLPDGAVPLPLSFSLSAVKLG</sequence>
<evidence type="ECO:0000313" key="2">
    <source>
        <dbReference type="EMBL" id="MDQ0468232.1"/>
    </source>
</evidence>
<evidence type="ECO:0000313" key="3">
    <source>
        <dbReference type="Proteomes" id="UP001242480"/>
    </source>
</evidence>
<dbReference type="SUPFAM" id="SSF53335">
    <property type="entry name" value="S-adenosyl-L-methionine-dependent methyltransferases"/>
    <property type="match status" value="1"/>
</dbReference>
<organism evidence="2 3">
    <name type="scientific">Labrys wisconsinensis</name>
    <dbReference type="NCBI Taxonomy" id="425677"/>
    <lineage>
        <taxon>Bacteria</taxon>
        <taxon>Pseudomonadati</taxon>
        <taxon>Pseudomonadota</taxon>
        <taxon>Alphaproteobacteria</taxon>
        <taxon>Hyphomicrobiales</taxon>
        <taxon>Xanthobacteraceae</taxon>
        <taxon>Labrys</taxon>
    </lineage>
</organism>
<dbReference type="PANTHER" id="PTHR43861:SF1">
    <property type="entry name" value="TRANS-ACONITATE 2-METHYLTRANSFERASE"/>
    <property type="match status" value="1"/>
</dbReference>
<dbReference type="RefSeq" id="WP_307269028.1">
    <property type="nucleotide sequence ID" value="NZ_JAUSVX010000001.1"/>
</dbReference>
<keyword evidence="2" id="KW-0489">Methyltransferase</keyword>
<comment type="caution">
    <text evidence="2">The sequence shown here is derived from an EMBL/GenBank/DDBJ whole genome shotgun (WGS) entry which is preliminary data.</text>
</comment>
<reference evidence="2 3" key="1">
    <citation type="submission" date="2023-07" db="EMBL/GenBank/DDBJ databases">
        <title>Genomic Encyclopedia of Type Strains, Phase IV (KMG-IV): sequencing the most valuable type-strain genomes for metagenomic binning, comparative biology and taxonomic classification.</title>
        <authorList>
            <person name="Goeker M."/>
        </authorList>
    </citation>
    <scope>NUCLEOTIDE SEQUENCE [LARGE SCALE GENOMIC DNA]</scope>
    <source>
        <strain evidence="2 3">DSM 19619</strain>
    </source>
</reference>
<dbReference type="EMBL" id="JAUSVX010000001">
    <property type="protein sequence ID" value="MDQ0468232.1"/>
    <property type="molecule type" value="Genomic_DNA"/>
</dbReference>
<dbReference type="GO" id="GO:0008168">
    <property type="term" value="F:methyltransferase activity"/>
    <property type="evidence" value="ECO:0007669"/>
    <property type="project" value="UniProtKB-KW"/>
</dbReference>
<keyword evidence="2" id="KW-0808">Transferase</keyword>
<gene>
    <name evidence="2" type="ORF">QO011_001227</name>
</gene>
<name>A0ABU0J1V6_9HYPH</name>
<dbReference type="Gene3D" id="3.40.50.150">
    <property type="entry name" value="Vaccinia Virus protein VP39"/>
    <property type="match status" value="1"/>
</dbReference>
<keyword evidence="3" id="KW-1185">Reference proteome</keyword>
<evidence type="ECO:0000259" key="1">
    <source>
        <dbReference type="Pfam" id="PF08242"/>
    </source>
</evidence>
<protein>
    <submittedName>
        <fullName evidence="2">SAM-dependent methyltransferase</fullName>
    </submittedName>
</protein>
<dbReference type="Proteomes" id="UP001242480">
    <property type="component" value="Unassembled WGS sequence"/>
</dbReference>
<dbReference type="GO" id="GO:0032259">
    <property type="term" value="P:methylation"/>
    <property type="evidence" value="ECO:0007669"/>
    <property type="project" value="UniProtKB-KW"/>
</dbReference>
<proteinExistence type="predicted"/>
<feature type="domain" description="Methyltransferase type 12" evidence="1">
    <location>
        <begin position="59"/>
        <end position="152"/>
    </location>
</feature>
<dbReference type="Pfam" id="PF08242">
    <property type="entry name" value="Methyltransf_12"/>
    <property type="match status" value="1"/>
</dbReference>
<dbReference type="CDD" id="cd02440">
    <property type="entry name" value="AdoMet_MTases"/>
    <property type="match status" value="1"/>
</dbReference>
<dbReference type="InterPro" id="IPR013217">
    <property type="entry name" value="Methyltransf_12"/>
</dbReference>
<dbReference type="PANTHER" id="PTHR43861">
    <property type="entry name" value="TRANS-ACONITATE 2-METHYLTRANSFERASE-RELATED"/>
    <property type="match status" value="1"/>
</dbReference>